<evidence type="ECO:0000313" key="1">
    <source>
        <dbReference type="EMBL" id="DAE12151.1"/>
    </source>
</evidence>
<dbReference type="EMBL" id="BK015544">
    <property type="protein sequence ID" value="DAE12151.1"/>
    <property type="molecule type" value="Genomic_DNA"/>
</dbReference>
<reference evidence="1" key="1">
    <citation type="journal article" date="2021" name="Proc. Natl. Acad. Sci. U.S.A.">
        <title>A Catalog of Tens of Thousands of Viruses from Human Metagenomes Reveals Hidden Associations with Chronic Diseases.</title>
        <authorList>
            <person name="Tisza M.J."/>
            <person name="Buck C.B."/>
        </authorList>
    </citation>
    <scope>NUCLEOTIDE SEQUENCE</scope>
    <source>
        <strain evidence="1">CtMOb8</strain>
    </source>
</reference>
<organism evidence="1">
    <name type="scientific">Siphoviridae sp. ctMOb8</name>
    <dbReference type="NCBI Taxonomy" id="2825460"/>
    <lineage>
        <taxon>Viruses</taxon>
        <taxon>Duplodnaviria</taxon>
        <taxon>Heunggongvirae</taxon>
        <taxon>Uroviricota</taxon>
        <taxon>Caudoviricetes</taxon>
    </lineage>
</organism>
<sequence length="174" mass="19892">MKKPHYFYKVSATSDVGREIQNYMNRCQDAEQQALEWAKKHGAEHYYESPDGMAGGVGAVEFADSSERDGWDKEVSPDGRVFFFPMAGTDLEKDMNALPVVSEAELISIFSLQPKRTKNNLPLPMTFGESTPVVFLHQGFWYADMPYVSADMTLTQIEEKEFYRRRMAAINEQK</sequence>
<protein>
    <submittedName>
        <fullName evidence="1">Uncharacterized protein</fullName>
    </submittedName>
</protein>
<name>A0A8S5PYN2_9CAUD</name>
<accession>A0A8S5PYN2</accession>
<proteinExistence type="predicted"/>